<reference evidence="1 2" key="1">
    <citation type="submission" date="2019-02" db="EMBL/GenBank/DDBJ databases">
        <title>Bacterial novel species Mucilaginibacter sp. 17JY9-4 isolated from soil.</title>
        <authorList>
            <person name="Jung H.-Y."/>
        </authorList>
    </citation>
    <scope>NUCLEOTIDE SEQUENCE [LARGE SCALE GENOMIC DNA]</scope>
    <source>
        <strain evidence="1 2">17JY9-4</strain>
    </source>
</reference>
<proteinExistence type="predicted"/>
<evidence type="ECO:0008006" key="3">
    <source>
        <dbReference type="Google" id="ProtNLM"/>
    </source>
</evidence>
<dbReference type="RefSeq" id="WP_129877397.1">
    <property type="nucleotide sequence ID" value="NZ_SEWG01000005.1"/>
</dbReference>
<evidence type="ECO:0000313" key="2">
    <source>
        <dbReference type="Proteomes" id="UP000293331"/>
    </source>
</evidence>
<keyword evidence="2" id="KW-1185">Reference proteome</keyword>
<dbReference type="AlphaFoldDB" id="A0A4Q5LJH4"/>
<gene>
    <name evidence="1" type="ORF">EWM62_14565</name>
</gene>
<accession>A0A4Q5LJH4</accession>
<comment type="caution">
    <text evidence="1">The sequence shown here is derived from an EMBL/GenBank/DDBJ whole genome shotgun (WGS) entry which is preliminary data.</text>
</comment>
<dbReference type="EMBL" id="SEWG01000005">
    <property type="protein sequence ID" value="RYU89538.1"/>
    <property type="molecule type" value="Genomic_DNA"/>
</dbReference>
<protein>
    <recommendedName>
        <fullName evidence="3">Lipoprotein</fullName>
    </recommendedName>
</protein>
<dbReference type="Proteomes" id="UP000293331">
    <property type="component" value="Unassembled WGS sequence"/>
</dbReference>
<sequence>MKYIFLLMIIVLFGCYQPERASLQKDKAVKKDTARLNRAARRIKLEKEWHLDSLKDEAIINDAIAYIKGNKLIQANKQLRLWKDTSISVHISLGKLFSKDLRHLILRSHVDWRMILYIYRVEPTGKMIREI</sequence>
<organism evidence="1 2">
    <name type="scientific">Mucilaginibacter terrigena</name>
    <dbReference type="NCBI Taxonomy" id="2492395"/>
    <lineage>
        <taxon>Bacteria</taxon>
        <taxon>Pseudomonadati</taxon>
        <taxon>Bacteroidota</taxon>
        <taxon>Sphingobacteriia</taxon>
        <taxon>Sphingobacteriales</taxon>
        <taxon>Sphingobacteriaceae</taxon>
        <taxon>Mucilaginibacter</taxon>
    </lineage>
</organism>
<name>A0A4Q5LJH4_9SPHI</name>
<dbReference type="OrthoDB" id="680081at2"/>
<dbReference type="PROSITE" id="PS51257">
    <property type="entry name" value="PROKAR_LIPOPROTEIN"/>
    <property type="match status" value="1"/>
</dbReference>
<evidence type="ECO:0000313" key="1">
    <source>
        <dbReference type="EMBL" id="RYU89538.1"/>
    </source>
</evidence>